<dbReference type="AlphaFoldDB" id="A0A3M2LN23"/>
<proteinExistence type="predicted"/>
<dbReference type="Gene3D" id="3.40.50.150">
    <property type="entry name" value="Vaccinia Virus protein VP39"/>
    <property type="match status" value="1"/>
</dbReference>
<accession>A0A3M2LN23</accession>
<dbReference type="Pfam" id="PF13489">
    <property type="entry name" value="Methyltransf_23"/>
    <property type="match status" value="1"/>
</dbReference>
<reference evidence="1 2" key="1">
    <citation type="submission" date="2018-10" db="EMBL/GenBank/DDBJ databases">
        <title>Isolation from soil.</title>
        <authorList>
            <person name="Hu J."/>
        </authorList>
    </citation>
    <scope>NUCLEOTIDE SEQUENCE [LARGE SCALE GENOMIC DNA]</scope>
    <source>
        <strain evidence="1 2">NEAU-Ht49</strain>
    </source>
</reference>
<keyword evidence="2" id="KW-1185">Reference proteome</keyword>
<name>A0A3M2LN23_9ACTN</name>
<dbReference type="EMBL" id="RFFG01000146">
    <property type="protein sequence ID" value="RMI36168.1"/>
    <property type="molecule type" value="Genomic_DNA"/>
</dbReference>
<keyword evidence="1" id="KW-0489">Methyltransferase</keyword>
<gene>
    <name evidence="1" type="ORF">EBO15_39335</name>
</gene>
<evidence type="ECO:0000313" key="1">
    <source>
        <dbReference type="EMBL" id="RMI36168.1"/>
    </source>
</evidence>
<sequence length="156" mass="16602">MLELGGASLAEWAADGGASAYRSLPADDLDGWSGHADGTFDLVASWMAVQRTRNLARLLGTVHHHLRPGGRLVLAVPHPVATAAADDGPPAYFREGERKAGGEVVRHRTLESYVNELTLCGFRLVELSEGRPAPGETAAGLPERLVLRCRRAGVSV</sequence>
<keyword evidence="1" id="KW-0808">Transferase</keyword>
<protein>
    <submittedName>
        <fullName evidence="1">Methyltransferase domain-containing protein</fullName>
    </submittedName>
</protein>
<comment type="caution">
    <text evidence="1">The sequence shown here is derived from an EMBL/GenBank/DDBJ whole genome shotgun (WGS) entry which is preliminary data.</text>
</comment>
<organism evidence="1 2">
    <name type="scientific">Actinomadura harenae</name>
    <dbReference type="NCBI Taxonomy" id="2483351"/>
    <lineage>
        <taxon>Bacteria</taxon>
        <taxon>Bacillati</taxon>
        <taxon>Actinomycetota</taxon>
        <taxon>Actinomycetes</taxon>
        <taxon>Streptosporangiales</taxon>
        <taxon>Thermomonosporaceae</taxon>
        <taxon>Actinomadura</taxon>
    </lineage>
</organism>
<dbReference type="SUPFAM" id="SSF53335">
    <property type="entry name" value="S-adenosyl-L-methionine-dependent methyltransferases"/>
    <property type="match status" value="1"/>
</dbReference>
<dbReference type="GO" id="GO:0008168">
    <property type="term" value="F:methyltransferase activity"/>
    <property type="evidence" value="ECO:0007669"/>
    <property type="project" value="UniProtKB-KW"/>
</dbReference>
<dbReference type="Proteomes" id="UP000282674">
    <property type="component" value="Unassembled WGS sequence"/>
</dbReference>
<evidence type="ECO:0000313" key="2">
    <source>
        <dbReference type="Proteomes" id="UP000282674"/>
    </source>
</evidence>
<dbReference type="GO" id="GO:0032259">
    <property type="term" value="P:methylation"/>
    <property type="evidence" value="ECO:0007669"/>
    <property type="project" value="UniProtKB-KW"/>
</dbReference>
<dbReference type="InterPro" id="IPR029063">
    <property type="entry name" value="SAM-dependent_MTases_sf"/>
</dbReference>